<gene>
    <name evidence="1" type="ORF">PQG83_05665</name>
</gene>
<organism evidence="1 2">
    <name type="scientific">Candidatus Nitrospira neomarina</name>
    <dbReference type="NCBI Taxonomy" id="3020899"/>
    <lineage>
        <taxon>Bacteria</taxon>
        <taxon>Pseudomonadati</taxon>
        <taxon>Nitrospirota</taxon>
        <taxon>Nitrospiria</taxon>
        <taxon>Nitrospirales</taxon>
        <taxon>Nitrospiraceae</taxon>
        <taxon>Nitrospira</taxon>
    </lineage>
</organism>
<dbReference type="Proteomes" id="UP001302494">
    <property type="component" value="Chromosome"/>
</dbReference>
<dbReference type="KEGG" id="nneo:PQG83_05665"/>
<name>A0AA96JXH5_9BACT</name>
<accession>A0AA96JXH5</accession>
<dbReference type="EMBL" id="CP116968">
    <property type="protein sequence ID" value="WNM63240.1"/>
    <property type="molecule type" value="Genomic_DNA"/>
</dbReference>
<dbReference type="AlphaFoldDB" id="A0AA96JXH5"/>
<keyword evidence="2" id="KW-1185">Reference proteome</keyword>
<proteinExistence type="predicted"/>
<evidence type="ECO:0000313" key="2">
    <source>
        <dbReference type="Proteomes" id="UP001302494"/>
    </source>
</evidence>
<dbReference type="RefSeq" id="WP_312747693.1">
    <property type="nucleotide sequence ID" value="NZ_CP116968.1"/>
</dbReference>
<protein>
    <submittedName>
        <fullName evidence="1">Uncharacterized protein</fullName>
    </submittedName>
</protein>
<reference evidence="1 2" key="1">
    <citation type="submission" date="2023-01" db="EMBL/GenBank/DDBJ databases">
        <title>Cultivation and genomic characterization of new, ubiquitous marine nitrite-oxidizing bacteria from the Nitrospirales.</title>
        <authorList>
            <person name="Mueller A.J."/>
            <person name="Daebeler A."/>
            <person name="Herbold C.W."/>
            <person name="Kirkegaard R.H."/>
            <person name="Daims H."/>
        </authorList>
    </citation>
    <scope>NUCLEOTIDE SEQUENCE [LARGE SCALE GENOMIC DNA]</scope>
    <source>
        <strain evidence="1 2">DK</strain>
    </source>
</reference>
<sequence>MNLQCVLNHPQALRFPANQVYRQEWESAGGRILEQPTGHCVLYGKHGQRILLVDPEGNPLHECLWEQKPTGALSLVSARLRLDWGQWIGIKPEGLVNTISLDLSRRPGWEQITQDDLRQMAARSLHSDLAMVRFFYRDEDVVLHGNGQATIHQVKDAFYVLPNGSFEDVRFMSCMSRMEWSRIDYLPVVELFLSLLPGTGSATFEFIRGLYDDQNSNGGRALQYRGIPAYPSEAAFRLFSLFFTPSVSSRQSPLEVFLDIERSHEVHWLPASGFPVRYMDEEQHVCVTVRNQMIQKVTWWDDPSGLSFNRIPESGLPVSDNRGAGVTADSLWLFDGLDQKELTVRPSWQLSKPNHSISWEPLACTWRDGFPIKPPLLTPQEAFSSVLLYPDKSEMIGEKESQPFVFDFWDDFFEEHQDLFHLRSHAKRVLLSHCEAGLGSCLQFQETQIHTIWYTWPQFAQKHAQSIWNRLSRMDRLSWFSNFQFFPFERLMLKTLPSRYDWIYLWIPFPDYSNSNMIDGWVTFLRTYLAEGSIGCVAGPPVLKENLQKQGLQILHSAAGDSLPPFRIHQTILPNGWLNPELTVWIIRNPVRY</sequence>
<evidence type="ECO:0000313" key="1">
    <source>
        <dbReference type="EMBL" id="WNM63240.1"/>
    </source>
</evidence>